<feature type="compositionally biased region" description="Polar residues" evidence="1">
    <location>
        <begin position="176"/>
        <end position="197"/>
    </location>
</feature>
<feature type="compositionally biased region" description="Polar residues" evidence="1">
    <location>
        <begin position="747"/>
        <end position="765"/>
    </location>
</feature>
<name>B8BWI2_THAPS</name>
<feature type="compositionally biased region" description="Polar residues" evidence="1">
    <location>
        <begin position="548"/>
        <end position="557"/>
    </location>
</feature>
<feature type="region of interest" description="Disordered" evidence="1">
    <location>
        <begin position="548"/>
        <end position="570"/>
    </location>
</feature>
<dbReference type="GeneID" id="7443820"/>
<sequence>MSSPPDSYSKLHQTLTRMPPNSSPATNTPTKLKSVRVSPSPRVGKSQRHKSLPPIPYSSGDDDWQQYQNDIVPHEPLIPHNEDAQKRDLFEGGTISGKTTSIRATLTKSRSLWGVLRSTAKQDAIKQSDSSEYECDNSQIASSMTSKTEMSNSADSVQDPLRSPFNCAFQQKTKFRNSSLNSPGRSSYHSPYQSPQHSPRVDRRVVHSPRRDSSDDEEESVHDIDSQSSFDDIDHDYGDLTRQHYKQPSQSPATPQRGKTIQTHTTQHNDLSNTQRTTFEEATSIIPPRQSFDDRSLMDDILLATNARGENGELLSRDEILAEMGVVLPPRDEGAVRRCSRSRPMRHIPRQSSARHAIPDDHTWVQEVLRLPSGLVPPESLQSLLDSVNGGGGGMWQSQRTLQSTSSAQTWMEDVLRAPPDTLPPEILQTLLDSVHAGGDGKMPPQNHLQTISNDRSWKEDTGDCGAIDSKSDTSIQYRKQRRQQEHKCSIVVQDTRGPVPSADDLFGSGSCSFVSGDFFVVQRNDCNGDGVPSELLEAMGLSETSLEYTSTGQAKQSSSENSKNEKSLSEDELIAQELLSQLGADVDYRSIPKDVLSALGISERLLKDGDRSSCKSESDDSKPQLHKQMYRQRSSPDDEVSWVDHTKLPKTPHQSSNEGGMSVGSGNNSSESRRSNRRSILLDSLKMSKSYAVNDDSGPIPIGDALEASFSESLDDIKAGGSLCSSSRNEHRSNSKRGTGEDRKQPFNSALYSMPTNNSGSFDSSIEHTKPSMGFLGRLSQRRNAQAVSLEMRSEVLQSIQNARG</sequence>
<evidence type="ECO:0000313" key="2">
    <source>
        <dbReference type="EMBL" id="EED94034.1"/>
    </source>
</evidence>
<feature type="compositionally biased region" description="Basic and acidic residues" evidence="1">
    <location>
        <begin position="729"/>
        <end position="746"/>
    </location>
</feature>
<feature type="compositionally biased region" description="Low complexity" evidence="1">
    <location>
        <begin position="19"/>
        <end position="30"/>
    </location>
</feature>
<dbReference type="AlphaFoldDB" id="B8BWI2"/>
<dbReference type="PaxDb" id="35128-Thaps22021"/>
<feature type="region of interest" description="Disordered" evidence="1">
    <location>
        <begin position="1"/>
        <end position="67"/>
    </location>
</feature>
<dbReference type="EMBL" id="CM000640">
    <property type="protein sequence ID" value="EED94034.1"/>
    <property type="molecule type" value="Genomic_DNA"/>
</dbReference>
<feature type="region of interest" description="Disordered" evidence="1">
    <location>
        <begin position="609"/>
        <end position="677"/>
    </location>
</feature>
<accession>B8BWI2</accession>
<dbReference type="HOGENOM" id="CLU_349695_0_0_1"/>
<dbReference type="KEGG" id="tps:THAPSDRAFT_22021"/>
<feature type="region of interest" description="Disordered" evidence="1">
    <location>
        <begin position="123"/>
        <end position="162"/>
    </location>
</feature>
<feature type="compositionally biased region" description="Basic and acidic residues" evidence="1">
    <location>
        <begin position="609"/>
        <end position="624"/>
    </location>
</feature>
<gene>
    <name evidence="2" type="ORF">THAPSDRAFT_22021</name>
</gene>
<reference evidence="2 3" key="2">
    <citation type="journal article" date="2008" name="Nature">
        <title>The Phaeodactylum genome reveals the evolutionary history of diatom genomes.</title>
        <authorList>
            <person name="Bowler C."/>
            <person name="Allen A.E."/>
            <person name="Badger J.H."/>
            <person name="Grimwood J."/>
            <person name="Jabbari K."/>
            <person name="Kuo A."/>
            <person name="Maheswari U."/>
            <person name="Martens C."/>
            <person name="Maumus F."/>
            <person name="Otillar R.P."/>
            <person name="Rayko E."/>
            <person name="Salamov A."/>
            <person name="Vandepoele K."/>
            <person name="Beszteri B."/>
            <person name="Gruber A."/>
            <person name="Heijde M."/>
            <person name="Katinka M."/>
            <person name="Mock T."/>
            <person name="Valentin K."/>
            <person name="Verret F."/>
            <person name="Berges J.A."/>
            <person name="Brownlee C."/>
            <person name="Cadoret J.P."/>
            <person name="Chiovitti A."/>
            <person name="Choi C.J."/>
            <person name="Coesel S."/>
            <person name="De Martino A."/>
            <person name="Detter J.C."/>
            <person name="Durkin C."/>
            <person name="Falciatore A."/>
            <person name="Fournet J."/>
            <person name="Haruta M."/>
            <person name="Huysman M.J."/>
            <person name="Jenkins B.D."/>
            <person name="Jiroutova K."/>
            <person name="Jorgensen R.E."/>
            <person name="Joubert Y."/>
            <person name="Kaplan A."/>
            <person name="Kroger N."/>
            <person name="Kroth P.G."/>
            <person name="La Roche J."/>
            <person name="Lindquist E."/>
            <person name="Lommer M."/>
            <person name="Martin-Jezequel V."/>
            <person name="Lopez P.J."/>
            <person name="Lucas S."/>
            <person name="Mangogna M."/>
            <person name="McGinnis K."/>
            <person name="Medlin L.K."/>
            <person name="Montsant A."/>
            <person name="Oudot-Le Secq M.P."/>
            <person name="Napoli C."/>
            <person name="Obornik M."/>
            <person name="Parker M.S."/>
            <person name="Petit J.L."/>
            <person name="Porcel B.M."/>
            <person name="Poulsen N."/>
            <person name="Robison M."/>
            <person name="Rychlewski L."/>
            <person name="Rynearson T.A."/>
            <person name="Schmutz J."/>
            <person name="Shapiro H."/>
            <person name="Siaut M."/>
            <person name="Stanley M."/>
            <person name="Sussman M.R."/>
            <person name="Taylor A.R."/>
            <person name="Vardi A."/>
            <person name="von Dassow P."/>
            <person name="Vyverman W."/>
            <person name="Willis A."/>
            <person name="Wyrwicz L.S."/>
            <person name="Rokhsar D.S."/>
            <person name="Weissenbach J."/>
            <person name="Armbrust E.V."/>
            <person name="Green B.R."/>
            <person name="Van de Peer Y."/>
            <person name="Grigoriev I.V."/>
        </authorList>
    </citation>
    <scope>NUCLEOTIDE SEQUENCE [LARGE SCALE GENOMIC DNA]</scope>
    <source>
        <strain evidence="2 3">CCMP1335</strain>
    </source>
</reference>
<evidence type="ECO:0000313" key="3">
    <source>
        <dbReference type="Proteomes" id="UP000001449"/>
    </source>
</evidence>
<keyword evidence="3" id="KW-1185">Reference proteome</keyword>
<dbReference type="InParanoid" id="B8BWI2"/>
<feature type="region of interest" description="Disordered" evidence="1">
    <location>
        <begin position="722"/>
        <end position="770"/>
    </location>
</feature>
<feature type="compositionally biased region" description="Polar residues" evidence="1">
    <location>
        <begin position="1"/>
        <end position="16"/>
    </location>
</feature>
<organism evidence="2 3">
    <name type="scientific">Thalassiosira pseudonana</name>
    <name type="common">Marine diatom</name>
    <name type="synonym">Cyclotella nana</name>
    <dbReference type="NCBI Taxonomy" id="35128"/>
    <lineage>
        <taxon>Eukaryota</taxon>
        <taxon>Sar</taxon>
        <taxon>Stramenopiles</taxon>
        <taxon>Ochrophyta</taxon>
        <taxon>Bacillariophyta</taxon>
        <taxon>Coscinodiscophyceae</taxon>
        <taxon>Thalassiosirophycidae</taxon>
        <taxon>Thalassiosirales</taxon>
        <taxon>Thalassiosiraceae</taxon>
        <taxon>Thalassiosira</taxon>
    </lineage>
</organism>
<reference evidence="2 3" key="1">
    <citation type="journal article" date="2004" name="Science">
        <title>The genome of the diatom Thalassiosira pseudonana: ecology, evolution, and metabolism.</title>
        <authorList>
            <person name="Armbrust E.V."/>
            <person name="Berges J.A."/>
            <person name="Bowler C."/>
            <person name="Green B.R."/>
            <person name="Martinez D."/>
            <person name="Putnam N.H."/>
            <person name="Zhou S."/>
            <person name="Allen A.E."/>
            <person name="Apt K.E."/>
            <person name="Bechner M."/>
            <person name="Brzezinski M.A."/>
            <person name="Chaal B.K."/>
            <person name="Chiovitti A."/>
            <person name="Davis A.K."/>
            <person name="Demarest M.S."/>
            <person name="Detter J.C."/>
            <person name="Glavina T."/>
            <person name="Goodstein D."/>
            <person name="Hadi M.Z."/>
            <person name="Hellsten U."/>
            <person name="Hildebrand M."/>
            <person name="Jenkins B.D."/>
            <person name="Jurka J."/>
            <person name="Kapitonov V.V."/>
            <person name="Kroger N."/>
            <person name="Lau W.W."/>
            <person name="Lane T.W."/>
            <person name="Larimer F.W."/>
            <person name="Lippmeier J.C."/>
            <person name="Lucas S."/>
            <person name="Medina M."/>
            <person name="Montsant A."/>
            <person name="Obornik M."/>
            <person name="Parker M.S."/>
            <person name="Palenik B."/>
            <person name="Pazour G.J."/>
            <person name="Richardson P.M."/>
            <person name="Rynearson T.A."/>
            <person name="Saito M.A."/>
            <person name="Schwartz D.C."/>
            <person name="Thamatrakoln K."/>
            <person name="Valentin K."/>
            <person name="Vardi A."/>
            <person name="Wilkerson F.P."/>
            <person name="Rokhsar D.S."/>
        </authorList>
    </citation>
    <scope>NUCLEOTIDE SEQUENCE [LARGE SCALE GENOMIC DNA]</scope>
    <source>
        <strain evidence="2 3">CCMP1335</strain>
    </source>
</reference>
<proteinExistence type="predicted"/>
<feature type="compositionally biased region" description="Low complexity" evidence="1">
    <location>
        <begin position="656"/>
        <end position="671"/>
    </location>
</feature>
<feature type="compositionally biased region" description="Polar residues" evidence="1">
    <location>
        <begin position="246"/>
        <end position="277"/>
    </location>
</feature>
<evidence type="ECO:0000256" key="1">
    <source>
        <dbReference type="SAM" id="MobiDB-lite"/>
    </source>
</evidence>
<feature type="compositionally biased region" description="Basic and acidic residues" evidence="1">
    <location>
        <begin position="199"/>
        <end position="213"/>
    </location>
</feature>
<dbReference type="RefSeq" id="XP_002288598.1">
    <property type="nucleotide sequence ID" value="XM_002288562.1"/>
</dbReference>
<feature type="region of interest" description="Disordered" evidence="1">
    <location>
        <begin position="176"/>
        <end position="277"/>
    </location>
</feature>
<protein>
    <submittedName>
        <fullName evidence="2">Uncharacterized protein</fullName>
    </submittedName>
</protein>
<feature type="compositionally biased region" description="Polar residues" evidence="1">
    <location>
        <begin position="123"/>
        <end position="156"/>
    </location>
</feature>
<dbReference type="Proteomes" id="UP000001449">
    <property type="component" value="Chromosome 3"/>
</dbReference>